<dbReference type="Proteomes" id="UP000008841">
    <property type="component" value="Chromosome"/>
</dbReference>
<evidence type="ECO:0000313" key="1">
    <source>
        <dbReference type="EMBL" id="ACD89165.1"/>
    </source>
</evidence>
<dbReference type="HOGENOM" id="CLU_2951865_0_0_10"/>
<gene>
    <name evidence="1" type="ordered locus">Clim_0058</name>
</gene>
<dbReference type="EMBL" id="CP001097">
    <property type="protein sequence ID" value="ACD89165.1"/>
    <property type="molecule type" value="Genomic_DNA"/>
</dbReference>
<protein>
    <submittedName>
        <fullName evidence="1">Uncharacterized protein</fullName>
    </submittedName>
</protein>
<dbReference type="OrthoDB" id="9771844at2"/>
<dbReference type="STRING" id="290315.Clim_0058"/>
<reference evidence="1 2" key="1">
    <citation type="submission" date="2008-05" db="EMBL/GenBank/DDBJ databases">
        <title>Complete sequence of Chlorobium limicola DSM 245.</title>
        <authorList>
            <consortium name="US DOE Joint Genome Institute"/>
            <person name="Lucas S."/>
            <person name="Copeland A."/>
            <person name="Lapidus A."/>
            <person name="Glavina del Rio T."/>
            <person name="Dalin E."/>
            <person name="Tice H."/>
            <person name="Bruce D."/>
            <person name="Goodwin L."/>
            <person name="Pitluck S."/>
            <person name="Schmutz J."/>
            <person name="Larimer F."/>
            <person name="Land M."/>
            <person name="Hauser L."/>
            <person name="Kyrpides N."/>
            <person name="Ovchinnikova G."/>
            <person name="Zhao F."/>
            <person name="Li T."/>
            <person name="Liu Z."/>
            <person name="Overmann J."/>
            <person name="Bryant D.A."/>
            <person name="Richardson P."/>
        </authorList>
    </citation>
    <scope>NUCLEOTIDE SEQUENCE [LARGE SCALE GENOMIC DNA]</scope>
    <source>
        <strain evidence="2">DSM 245 / NBRC 103803 / 6330</strain>
    </source>
</reference>
<sequence length="59" mass="6286">MKRRIAPASTGKSYIITRNMEDFGVIPLTGDNSIQALKIPAPLACYWLGESETTSAGGS</sequence>
<proteinExistence type="predicted"/>
<dbReference type="KEGG" id="cli:Clim_0058"/>
<organism evidence="1 2">
    <name type="scientific">Chlorobium limicola (strain DSM 245 / NBRC 103803 / 6330)</name>
    <dbReference type="NCBI Taxonomy" id="290315"/>
    <lineage>
        <taxon>Bacteria</taxon>
        <taxon>Pseudomonadati</taxon>
        <taxon>Chlorobiota</taxon>
        <taxon>Chlorobiia</taxon>
        <taxon>Chlorobiales</taxon>
        <taxon>Chlorobiaceae</taxon>
        <taxon>Chlorobium/Pelodictyon group</taxon>
        <taxon>Chlorobium</taxon>
    </lineage>
</organism>
<accession>B3EDT5</accession>
<name>B3EDT5_CHLL2</name>
<evidence type="ECO:0000313" key="2">
    <source>
        <dbReference type="Proteomes" id="UP000008841"/>
    </source>
</evidence>
<dbReference type="AlphaFoldDB" id="B3EDT5"/>
<dbReference type="RefSeq" id="WP_012465046.1">
    <property type="nucleotide sequence ID" value="NC_010803.1"/>
</dbReference>